<evidence type="ECO:0000256" key="11">
    <source>
        <dbReference type="ARBA" id="ARBA00023242"/>
    </source>
</evidence>
<dbReference type="Pfam" id="PF04563">
    <property type="entry name" value="RNA_pol_Rpb2_1"/>
    <property type="match status" value="1"/>
</dbReference>
<comment type="subcellular location">
    <subcellularLocation>
        <location evidence="1">Nucleus</location>
    </subcellularLocation>
</comment>
<proteinExistence type="inferred from homology"/>
<dbReference type="Gene3D" id="3.90.1110.10">
    <property type="entry name" value="RNA polymerase Rpb2, domain 2"/>
    <property type="match status" value="1"/>
</dbReference>
<keyword evidence="9" id="KW-0862">Zinc</keyword>
<evidence type="ECO:0000256" key="5">
    <source>
        <dbReference type="ARBA" id="ARBA00022679"/>
    </source>
</evidence>
<dbReference type="PANTHER" id="PTHR20856">
    <property type="entry name" value="DNA-DIRECTED RNA POLYMERASE I SUBUNIT 2"/>
    <property type="match status" value="1"/>
</dbReference>
<keyword evidence="11" id="KW-0539">Nucleus</keyword>
<keyword evidence="4" id="KW-0240">DNA-directed RNA polymerase</keyword>
<dbReference type="GO" id="GO:0005634">
    <property type="term" value="C:nucleus"/>
    <property type="evidence" value="ECO:0007669"/>
    <property type="project" value="UniProtKB-SubCell"/>
</dbReference>
<reference evidence="16" key="1">
    <citation type="submission" date="2021-06" db="EMBL/GenBank/DDBJ databases">
        <authorList>
            <person name="Kallberg Y."/>
            <person name="Tangrot J."/>
            <person name="Rosling A."/>
        </authorList>
    </citation>
    <scope>NUCLEOTIDE SEQUENCE</scope>
    <source>
        <strain evidence="16">IA702</strain>
    </source>
</reference>
<dbReference type="InterPro" id="IPR037034">
    <property type="entry name" value="RNA_pol_Rpb2_2_sf"/>
</dbReference>
<evidence type="ECO:0000256" key="2">
    <source>
        <dbReference type="ARBA" id="ARBA00006835"/>
    </source>
</evidence>
<evidence type="ECO:0000256" key="7">
    <source>
        <dbReference type="ARBA" id="ARBA00022723"/>
    </source>
</evidence>
<dbReference type="EC" id="2.7.7.6" evidence="3"/>
<dbReference type="GO" id="GO:0000428">
    <property type="term" value="C:DNA-directed RNA polymerase complex"/>
    <property type="evidence" value="ECO:0007669"/>
    <property type="project" value="UniProtKB-KW"/>
</dbReference>
<evidence type="ECO:0000259" key="15">
    <source>
        <dbReference type="Pfam" id="PF04565"/>
    </source>
</evidence>
<evidence type="ECO:0000256" key="8">
    <source>
        <dbReference type="ARBA" id="ARBA00022771"/>
    </source>
</evidence>
<dbReference type="InterPro" id="IPR007642">
    <property type="entry name" value="RNA_pol_Rpb2_2"/>
</dbReference>
<evidence type="ECO:0000256" key="12">
    <source>
        <dbReference type="RuleBase" id="RU000434"/>
    </source>
</evidence>
<sequence length="465" mass="53400">CRERLSTYQGKIHVNLHWRVNNGPINVERKEMGYLPIMVKSNRCNIRHMYPKELIRHHEESDEMGGYFIINGIEKIIRLLLVQRRNYPMALTRNSYLKRGPMFTPYGVAIRCAREDETTQSIGINYLKDGDCVFRFTWRKQEFTIPLVLVLKSLLDTNDKEIFDAVVQGDFTNTFMTDRIELMLRSFSVHGIYTKYECTSFLGERFRVIMRLPPFFTDEDVGNYLINKVVLVHLKDRRDKFNMLIFMVRKLYALVAGECQVDDPDSPQNQEVLLGGHLYGMIIKEKLNDFMSLIVSLINQHVSRKKSADFFDAKFVPQIINLAGFDLGQKLNYFLATGNLSANSMLDLSQSAGYTVVAERLNFYRYISHFQSIHRGSFFAELKTTTVRKLRPEAWGFICPVHTPDGAPCGLLNHFTSSCKIITAKQPTDNLIQKLNLLGITKKATDAGRAKARGPVLSVQLDGRV</sequence>
<name>A0A9N9DWM1_9GLOM</name>
<keyword evidence="6" id="KW-0548">Nucleotidyltransferase</keyword>
<dbReference type="GO" id="GO:0006351">
    <property type="term" value="P:DNA-templated transcription"/>
    <property type="evidence" value="ECO:0007669"/>
    <property type="project" value="InterPro"/>
</dbReference>
<keyword evidence="8" id="KW-0863">Zinc-finger</keyword>
<dbReference type="GO" id="GO:0032549">
    <property type="term" value="F:ribonucleoside binding"/>
    <property type="evidence" value="ECO:0007669"/>
    <property type="project" value="InterPro"/>
</dbReference>
<keyword evidence="17" id="KW-1185">Reference proteome</keyword>
<evidence type="ECO:0000259" key="13">
    <source>
        <dbReference type="Pfam" id="PF04561"/>
    </source>
</evidence>
<evidence type="ECO:0000256" key="4">
    <source>
        <dbReference type="ARBA" id="ARBA00022478"/>
    </source>
</evidence>
<dbReference type="FunFam" id="3.90.1110.10:FF:000007">
    <property type="entry name" value="DNA-directed RNA polymerase subunit beta"/>
    <property type="match status" value="1"/>
</dbReference>
<evidence type="ECO:0000256" key="1">
    <source>
        <dbReference type="ARBA" id="ARBA00004123"/>
    </source>
</evidence>
<evidence type="ECO:0000256" key="6">
    <source>
        <dbReference type="ARBA" id="ARBA00022695"/>
    </source>
</evidence>
<dbReference type="OrthoDB" id="10248617at2759"/>
<dbReference type="GO" id="GO:0003899">
    <property type="term" value="F:DNA-directed RNA polymerase activity"/>
    <property type="evidence" value="ECO:0007669"/>
    <property type="project" value="UniProtKB-EC"/>
</dbReference>
<dbReference type="GO" id="GO:0003677">
    <property type="term" value="F:DNA binding"/>
    <property type="evidence" value="ECO:0007669"/>
    <property type="project" value="InterPro"/>
</dbReference>
<feature type="non-terminal residue" evidence="16">
    <location>
        <position position="465"/>
    </location>
</feature>
<feature type="domain" description="RNA polymerase Rpb2" evidence="15">
    <location>
        <begin position="356"/>
        <end position="421"/>
    </location>
</feature>
<accession>A0A9N9DWM1</accession>
<evidence type="ECO:0000256" key="3">
    <source>
        <dbReference type="ARBA" id="ARBA00012418"/>
    </source>
</evidence>
<dbReference type="InterPro" id="IPR007644">
    <property type="entry name" value="RNA_pol_bsu_protrusion"/>
</dbReference>
<dbReference type="Gene3D" id="3.90.1100.10">
    <property type="match status" value="2"/>
</dbReference>
<dbReference type="Pfam" id="PF04565">
    <property type="entry name" value="RNA_pol_Rpb2_3"/>
    <property type="match status" value="1"/>
</dbReference>
<feature type="non-terminal residue" evidence="16">
    <location>
        <position position="1"/>
    </location>
</feature>
<dbReference type="InterPro" id="IPR007645">
    <property type="entry name" value="RNA_pol_Rpb2_3"/>
</dbReference>
<evidence type="ECO:0000256" key="10">
    <source>
        <dbReference type="ARBA" id="ARBA00023163"/>
    </source>
</evidence>
<dbReference type="FunFam" id="3.90.1100.10:FF:000016">
    <property type="entry name" value="DNA-directed RNA polymerase subunit beta"/>
    <property type="match status" value="1"/>
</dbReference>
<keyword evidence="7" id="KW-0479">Metal-binding</keyword>
<feature type="domain" description="RNA polymerase Rpb2" evidence="13">
    <location>
        <begin position="110"/>
        <end position="272"/>
    </location>
</feature>
<evidence type="ECO:0000259" key="14">
    <source>
        <dbReference type="Pfam" id="PF04563"/>
    </source>
</evidence>
<keyword evidence="10" id="KW-0804">Transcription</keyword>
<evidence type="ECO:0000313" key="17">
    <source>
        <dbReference type="Proteomes" id="UP000789572"/>
    </source>
</evidence>
<comment type="similarity">
    <text evidence="2 12">Belongs to the RNA polymerase beta chain family.</text>
</comment>
<dbReference type="InterPro" id="IPR015712">
    <property type="entry name" value="DNA-dir_RNA_pol_su2"/>
</dbReference>
<organism evidence="16 17">
    <name type="scientific">Paraglomus occultum</name>
    <dbReference type="NCBI Taxonomy" id="144539"/>
    <lineage>
        <taxon>Eukaryota</taxon>
        <taxon>Fungi</taxon>
        <taxon>Fungi incertae sedis</taxon>
        <taxon>Mucoromycota</taxon>
        <taxon>Glomeromycotina</taxon>
        <taxon>Glomeromycetes</taxon>
        <taxon>Paraglomerales</taxon>
        <taxon>Paraglomeraceae</taxon>
        <taxon>Paraglomus</taxon>
    </lineage>
</organism>
<evidence type="ECO:0000256" key="9">
    <source>
        <dbReference type="ARBA" id="ARBA00022833"/>
    </source>
</evidence>
<dbReference type="GO" id="GO:0008270">
    <property type="term" value="F:zinc ion binding"/>
    <property type="evidence" value="ECO:0007669"/>
    <property type="project" value="UniProtKB-KW"/>
</dbReference>
<dbReference type="Proteomes" id="UP000789572">
    <property type="component" value="Unassembled WGS sequence"/>
</dbReference>
<gene>
    <name evidence="16" type="ORF">POCULU_LOCUS9993</name>
</gene>
<evidence type="ECO:0000313" key="16">
    <source>
        <dbReference type="EMBL" id="CAG8651878.1"/>
    </source>
</evidence>
<feature type="domain" description="RNA polymerase beta subunit protrusion" evidence="14">
    <location>
        <begin position="1"/>
        <end position="307"/>
    </location>
</feature>
<dbReference type="SUPFAM" id="SSF64484">
    <property type="entry name" value="beta and beta-prime subunits of DNA dependent RNA-polymerase"/>
    <property type="match status" value="1"/>
</dbReference>
<dbReference type="AlphaFoldDB" id="A0A9N9DWM1"/>
<dbReference type="EMBL" id="CAJVPJ010004409">
    <property type="protein sequence ID" value="CAG8651878.1"/>
    <property type="molecule type" value="Genomic_DNA"/>
</dbReference>
<keyword evidence="5" id="KW-0808">Transferase</keyword>
<dbReference type="Pfam" id="PF04561">
    <property type="entry name" value="RNA_pol_Rpb2_2"/>
    <property type="match status" value="1"/>
</dbReference>
<protein>
    <recommendedName>
        <fullName evidence="3">DNA-directed RNA polymerase</fullName>
        <ecNumber evidence="3">2.7.7.6</ecNumber>
    </recommendedName>
</protein>
<comment type="caution">
    <text evidence="16">The sequence shown here is derived from an EMBL/GenBank/DDBJ whole genome shotgun (WGS) entry which is preliminary data.</text>
</comment>